<dbReference type="Proteomes" id="UP000010799">
    <property type="component" value="Chromosome"/>
</dbReference>
<dbReference type="GO" id="GO:0006298">
    <property type="term" value="P:mismatch repair"/>
    <property type="evidence" value="ECO:0007669"/>
    <property type="project" value="TreeGrafter"/>
</dbReference>
<dbReference type="PATRIC" id="fig|1215343.11.peg.1360"/>
<name>L0EUT0_LIBCB</name>
<gene>
    <name evidence="16" type="ordered locus">B488_13170</name>
</gene>
<dbReference type="eggNOG" id="COG1194">
    <property type="taxonomic scope" value="Bacteria"/>
</dbReference>
<keyword evidence="17" id="KW-1185">Reference proteome</keyword>
<dbReference type="EMBL" id="CP003789">
    <property type="protein sequence ID" value="AGA65309.1"/>
    <property type="molecule type" value="Genomic_DNA"/>
</dbReference>
<dbReference type="InterPro" id="IPR003265">
    <property type="entry name" value="HhH-GPD_domain"/>
</dbReference>
<feature type="domain" description="HhH-GPD" evidence="15">
    <location>
        <begin position="50"/>
        <end position="199"/>
    </location>
</feature>
<dbReference type="SUPFAM" id="SSF48150">
    <property type="entry name" value="DNA-glycosylase"/>
    <property type="match status" value="1"/>
</dbReference>
<dbReference type="PANTHER" id="PTHR42944">
    <property type="entry name" value="ADENINE DNA GLYCOSYLASE"/>
    <property type="match status" value="1"/>
</dbReference>
<dbReference type="Gene3D" id="1.10.1670.10">
    <property type="entry name" value="Helix-hairpin-Helix base-excision DNA repair enzymes (C-terminal)"/>
    <property type="match status" value="1"/>
</dbReference>
<dbReference type="NCBIfam" id="TIGR01084">
    <property type="entry name" value="mutY"/>
    <property type="match status" value="1"/>
</dbReference>
<evidence type="ECO:0000256" key="2">
    <source>
        <dbReference type="ARBA" id="ARBA00002933"/>
    </source>
</evidence>
<evidence type="ECO:0000256" key="6">
    <source>
        <dbReference type="ARBA" id="ARBA00022485"/>
    </source>
</evidence>
<dbReference type="GO" id="GO:0034039">
    <property type="term" value="F:8-oxo-7,8-dihydroguanine DNA N-glycosylase activity"/>
    <property type="evidence" value="ECO:0007669"/>
    <property type="project" value="TreeGrafter"/>
</dbReference>
<dbReference type="AlphaFoldDB" id="L0EUT0"/>
<evidence type="ECO:0000256" key="14">
    <source>
        <dbReference type="RuleBase" id="RU365096"/>
    </source>
</evidence>
<evidence type="ECO:0000313" key="17">
    <source>
        <dbReference type="Proteomes" id="UP000010799"/>
    </source>
</evidence>
<evidence type="ECO:0000256" key="7">
    <source>
        <dbReference type="ARBA" id="ARBA00022723"/>
    </source>
</evidence>
<evidence type="ECO:0000256" key="11">
    <source>
        <dbReference type="ARBA" id="ARBA00023014"/>
    </source>
</evidence>
<dbReference type="SMART" id="SM00478">
    <property type="entry name" value="ENDO3c"/>
    <property type="match status" value="1"/>
</dbReference>
<keyword evidence="11" id="KW-0411">Iron-sulfur</keyword>
<dbReference type="RefSeq" id="WP_015273734.1">
    <property type="nucleotide sequence ID" value="NC_019907.1"/>
</dbReference>
<dbReference type="InterPro" id="IPR044298">
    <property type="entry name" value="MIG/MutY"/>
</dbReference>
<comment type="similarity">
    <text evidence="3 14">Belongs to the Nth/MutY family.</text>
</comment>
<keyword evidence="7" id="KW-0479">Metal-binding</keyword>
<keyword evidence="12" id="KW-0234">DNA repair</keyword>
<organism evidence="16 17">
    <name type="scientific">Liberibacter crescens (strain BT-1)</name>
    <dbReference type="NCBI Taxonomy" id="1215343"/>
    <lineage>
        <taxon>Bacteria</taxon>
        <taxon>Pseudomonadati</taxon>
        <taxon>Pseudomonadota</taxon>
        <taxon>Alphaproteobacteria</taxon>
        <taxon>Hyphomicrobiales</taxon>
        <taxon>Rhizobiaceae</taxon>
        <taxon>Liberibacter</taxon>
    </lineage>
</organism>
<comment type="catalytic activity">
    <reaction evidence="1 14">
        <text>Hydrolyzes free adenine bases from 7,8-dihydro-8-oxoguanine:adenine mismatched double-stranded DNA, leaving an apurinic site.</text>
        <dbReference type="EC" id="3.2.2.31"/>
    </reaction>
</comment>
<dbReference type="GO" id="GO:0000701">
    <property type="term" value="F:purine-specific mismatch base pair DNA N-glycosylase activity"/>
    <property type="evidence" value="ECO:0007669"/>
    <property type="project" value="UniProtKB-EC"/>
</dbReference>
<evidence type="ECO:0000256" key="1">
    <source>
        <dbReference type="ARBA" id="ARBA00000843"/>
    </source>
</evidence>
<evidence type="ECO:0000256" key="9">
    <source>
        <dbReference type="ARBA" id="ARBA00022801"/>
    </source>
</evidence>
<dbReference type="CDD" id="cd03431">
    <property type="entry name" value="NUDIX_DNA_Glycosylase_C-MutY"/>
    <property type="match status" value="1"/>
</dbReference>
<dbReference type="InterPro" id="IPR004036">
    <property type="entry name" value="Endonuclease-III-like_CS2"/>
</dbReference>
<keyword evidence="9 16" id="KW-0378">Hydrolase</keyword>
<dbReference type="InterPro" id="IPR029119">
    <property type="entry name" value="MutY_C"/>
</dbReference>
<sequence length="358" mass="40362">MLQSNCTEIQNYILNWYDIYHRKLPWRISPSNTNLEKTPDPYKIWLSEIMLQQTTVTTAKPYFIKFIEKWPTINDLASATNEEILVAWAGLGYYTRARNLKKCAEIIIDKYRGKFPDTEVSLKCLPGIGEYTAAAIAAIAFGHPALVIDGNIERVISRFFAINEPSPTSKGSVKKHLQTILPKSRPGDFSQALMDIGSLICMPKKTLCTICPIKRDCVAFSQGKPEFFPVKSEKKKKPLRVGAIFLAVTSNNDILLRKRTTGTLLAGMTELPTSNWTSKNDGETSSEAAPFFAEWHLCNNITHIFTHFKLTLSVWKTHIPQKIILSGSWWCPIENLNEEALPMVMKKALIAGGIKLRL</sequence>
<dbReference type="InterPro" id="IPR005760">
    <property type="entry name" value="A/G_AdeGlyc_MutY"/>
</dbReference>
<dbReference type="GO" id="GO:0051539">
    <property type="term" value="F:4 iron, 4 sulfur cluster binding"/>
    <property type="evidence" value="ECO:0007669"/>
    <property type="project" value="UniProtKB-UniRule"/>
</dbReference>
<evidence type="ECO:0000256" key="4">
    <source>
        <dbReference type="ARBA" id="ARBA00012045"/>
    </source>
</evidence>
<protein>
    <recommendedName>
        <fullName evidence="5 14">Adenine DNA glycosylase</fullName>
        <ecNumber evidence="4 14">3.2.2.31</ecNumber>
    </recommendedName>
</protein>
<comment type="cofactor">
    <cofactor evidence="14">
        <name>[4Fe-4S] cluster</name>
        <dbReference type="ChEBI" id="CHEBI:49883"/>
    </cofactor>
    <text evidence="14">Binds 1 [4Fe-4S] cluster.</text>
</comment>
<evidence type="ECO:0000256" key="3">
    <source>
        <dbReference type="ARBA" id="ARBA00008343"/>
    </source>
</evidence>
<dbReference type="GO" id="GO:0046872">
    <property type="term" value="F:metal ion binding"/>
    <property type="evidence" value="ECO:0007669"/>
    <property type="project" value="UniProtKB-UniRule"/>
</dbReference>
<dbReference type="PANTHER" id="PTHR42944:SF1">
    <property type="entry name" value="ADENINE DNA GLYCOSYLASE"/>
    <property type="match status" value="1"/>
</dbReference>
<dbReference type="SUPFAM" id="SSF55811">
    <property type="entry name" value="Nudix"/>
    <property type="match status" value="1"/>
</dbReference>
<comment type="function">
    <text evidence="2">Adenine glycosylase active on G-A mispairs. MutY also corrects error-prone DNA synthesis past GO lesions which are due to the oxidatively damaged form of guanine: 7,8-dihydro-8-oxoguanine (8-oxo-dGTP).</text>
</comment>
<evidence type="ECO:0000313" key="16">
    <source>
        <dbReference type="EMBL" id="AGA65309.1"/>
    </source>
</evidence>
<dbReference type="Pfam" id="PF00730">
    <property type="entry name" value="HhH-GPD"/>
    <property type="match status" value="1"/>
</dbReference>
<keyword evidence="6" id="KW-0004">4Fe-4S</keyword>
<dbReference type="Gene3D" id="1.10.340.30">
    <property type="entry name" value="Hypothetical protein, domain 2"/>
    <property type="match status" value="1"/>
</dbReference>
<evidence type="ECO:0000256" key="13">
    <source>
        <dbReference type="ARBA" id="ARBA00023295"/>
    </source>
</evidence>
<dbReference type="FunFam" id="1.10.340.30:FF:000002">
    <property type="entry name" value="Adenine DNA glycosylase"/>
    <property type="match status" value="1"/>
</dbReference>
<dbReference type="InterPro" id="IPR015797">
    <property type="entry name" value="NUDIX_hydrolase-like_dom_sf"/>
</dbReference>
<keyword evidence="8 14" id="KW-0227">DNA damage</keyword>
<dbReference type="Gene3D" id="3.90.79.10">
    <property type="entry name" value="Nucleoside Triphosphate Pyrophosphohydrolase"/>
    <property type="match status" value="1"/>
</dbReference>
<dbReference type="HOGENOM" id="CLU_012862_0_2_5"/>
<dbReference type="EC" id="3.2.2.31" evidence="4 14"/>
<dbReference type="CDD" id="cd00056">
    <property type="entry name" value="ENDO3c"/>
    <property type="match status" value="1"/>
</dbReference>
<evidence type="ECO:0000259" key="15">
    <source>
        <dbReference type="SMART" id="SM00478"/>
    </source>
</evidence>
<dbReference type="GO" id="GO:0032357">
    <property type="term" value="F:oxidized purine DNA binding"/>
    <property type="evidence" value="ECO:0007669"/>
    <property type="project" value="TreeGrafter"/>
</dbReference>
<evidence type="ECO:0000256" key="8">
    <source>
        <dbReference type="ARBA" id="ARBA00022763"/>
    </source>
</evidence>
<dbReference type="InterPro" id="IPR023170">
    <property type="entry name" value="HhH_base_excis_C"/>
</dbReference>
<keyword evidence="13 14" id="KW-0326">Glycosidase</keyword>
<dbReference type="STRING" id="1215343.B488_13170"/>
<keyword evidence="10 14" id="KW-0408">Iron</keyword>
<accession>L0EUT0</accession>
<proteinExistence type="inferred from homology"/>
<dbReference type="Pfam" id="PF14815">
    <property type="entry name" value="NUDIX_4"/>
    <property type="match status" value="1"/>
</dbReference>
<dbReference type="GO" id="GO:0035485">
    <property type="term" value="F:adenine/guanine mispair binding"/>
    <property type="evidence" value="ECO:0007669"/>
    <property type="project" value="TreeGrafter"/>
</dbReference>
<evidence type="ECO:0000256" key="12">
    <source>
        <dbReference type="ARBA" id="ARBA00023204"/>
    </source>
</evidence>
<evidence type="ECO:0000256" key="5">
    <source>
        <dbReference type="ARBA" id="ARBA00022023"/>
    </source>
</evidence>
<dbReference type="KEGG" id="lcc:B488_13170"/>
<dbReference type="InterPro" id="IPR011257">
    <property type="entry name" value="DNA_glycosylase"/>
</dbReference>
<dbReference type="PROSITE" id="PS01155">
    <property type="entry name" value="ENDONUCLEASE_III_2"/>
    <property type="match status" value="1"/>
</dbReference>
<reference evidence="16 17" key="1">
    <citation type="journal article" date="2012" name="Stand. Genomic Sci.">
        <title>Complete genome sequence of Liberibacter crescens BT-1.</title>
        <authorList>
            <person name="Leonard M.T."/>
            <person name="Fagen J.R."/>
            <person name="Davis-Richardson A.G."/>
            <person name="Davis M.J."/>
            <person name="Triplett E.W."/>
        </authorList>
    </citation>
    <scope>NUCLEOTIDE SEQUENCE [LARGE SCALE GENOMIC DNA]</scope>
    <source>
        <strain evidence="16 17">BT-1</strain>
    </source>
</reference>
<evidence type="ECO:0000256" key="10">
    <source>
        <dbReference type="ARBA" id="ARBA00023004"/>
    </source>
</evidence>
<dbReference type="GO" id="GO:0006284">
    <property type="term" value="P:base-excision repair"/>
    <property type="evidence" value="ECO:0007669"/>
    <property type="project" value="UniProtKB-UniRule"/>
</dbReference>